<dbReference type="OrthoDB" id="2588474at2759"/>
<comment type="caution">
    <text evidence="1">The sequence shown here is derived from an EMBL/GenBank/DDBJ whole genome shotgun (WGS) entry which is preliminary data.</text>
</comment>
<gene>
    <name evidence="1" type="ORF">ATNIH1004_003476</name>
</gene>
<dbReference type="PANTHER" id="PTHR42110:SF1">
    <property type="entry name" value="L-ASPARAGINASE, PUTATIVE (AFU_ORTHOLOGUE AFUA_3G11890)-RELATED"/>
    <property type="match status" value="1"/>
</dbReference>
<accession>A0A5M9N891</accession>
<dbReference type="Proteomes" id="UP000324241">
    <property type="component" value="Unassembled WGS sequence"/>
</dbReference>
<dbReference type="PANTHER" id="PTHR42110">
    <property type="entry name" value="L-ASPARAGINASE, PUTATIVE (AFU_ORTHOLOGUE AFUA_3G11890)-RELATED"/>
    <property type="match status" value="1"/>
</dbReference>
<dbReference type="RefSeq" id="XP_033430148.1">
    <property type="nucleotide sequence ID" value="XM_033568153.1"/>
</dbReference>
<dbReference type="GeneID" id="54326178"/>
<dbReference type="InterPro" id="IPR010349">
    <property type="entry name" value="Asparaginase_II"/>
</dbReference>
<name>A0A5M9N891_9EURO</name>
<evidence type="ECO:0008006" key="3">
    <source>
        <dbReference type="Google" id="ProtNLM"/>
    </source>
</evidence>
<sequence length="358" mass="38688">MEGATKESKDYVVTYRGEIVENRHAVHVAVTDAEGELLYAVGDPSRLTLARSAAKPAQALAVLETGGFDQFGFDDADLALMCASHSSEERHISRALAMLAKVDAREEDLRCGGHTAISEAVNRTWIKSEFTPTAVCNNCSGKHVGMLAGARAIGAELADYHLPTHPIQLRVKRVCEELCGLEEDTLKWGIDGCNLPAPALPLFYIAKIYASIAAAADSTEQKNSQSARTQALGRTFRAMVQYPELVGGDGRFCTILMHAFQGALIGKIGAEACYGMGIRGSEQTRRLGTGGAIGISAKIEDGNMQILYSTLAEVLEQLQIGTPDMRQKLAGFHHPKILNTSRVVTGHISPRFHVRKLK</sequence>
<evidence type="ECO:0000313" key="1">
    <source>
        <dbReference type="EMBL" id="KAA8650787.1"/>
    </source>
</evidence>
<proteinExistence type="predicted"/>
<dbReference type="AlphaFoldDB" id="A0A5M9N891"/>
<dbReference type="Pfam" id="PF06089">
    <property type="entry name" value="Asparaginase_II"/>
    <property type="match status" value="1"/>
</dbReference>
<organism evidence="1 2">
    <name type="scientific">Aspergillus tanneri</name>
    <dbReference type="NCBI Taxonomy" id="1220188"/>
    <lineage>
        <taxon>Eukaryota</taxon>
        <taxon>Fungi</taxon>
        <taxon>Dikarya</taxon>
        <taxon>Ascomycota</taxon>
        <taxon>Pezizomycotina</taxon>
        <taxon>Eurotiomycetes</taxon>
        <taxon>Eurotiomycetidae</taxon>
        <taxon>Eurotiales</taxon>
        <taxon>Aspergillaceae</taxon>
        <taxon>Aspergillus</taxon>
        <taxon>Aspergillus subgen. Circumdati</taxon>
    </lineage>
</organism>
<evidence type="ECO:0000313" key="2">
    <source>
        <dbReference type="Proteomes" id="UP000324241"/>
    </source>
</evidence>
<dbReference type="VEuPathDB" id="FungiDB:EYZ11_012283"/>
<dbReference type="EMBL" id="QUQM01000001">
    <property type="protein sequence ID" value="KAA8650787.1"/>
    <property type="molecule type" value="Genomic_DNA"/>
</dbReference>
<protein>
    <recommendedName>
        <fullName evidence="3">L-asparaginase II</fullName>
    </recommendedName>
</protein>
<reference evidence="1 2" key="1">
    <citation type="submission" date="2019-08" db="EMBL/GenBank/DDBJ databases">
        <title>The genome sequence of a newly discovered highly antifungal drug resistant Aspergillus species, Aspergillus tanneri NIH 1004.</title>
        <authorList>
            <person name="Mounaud S."/>
            <person name="Singh I."/>
            <person name="Joardar V."/>
            <person name="Pakala S."/>
            <person name="Pakala S."/>
            <person name="Venepally P."/>
            <person name="Chung J.K."/>
            <person name="Losada L."/>
            <person name="Nierman W.C."/>
        </authorList>
    </citation>
    <scope>NUCLEOTIDE SEQUENCE [LARGE SCALE GENOMIC DNA]</scope>
    <source>
        <strain evidence="1 2">NIH1004</strain>
    </source>
</reference>